<dbReference type="PROSITE" id="PS51257">
    <property type="entry name" value="PROKAR_LIPOPROTEIN"/>
    <property type="match status" value="1"/>
</dbReference>
<dbReference type="InterPro" id="IPR029045">
    <property type="entry name" value="ClpP/crotonase-like_dom_sf"/>
</dbReference>
<keyword evidence="1" id="KW-0732">Signal</keyword>
<dbReference type="Pfam" id="PF03572">
    <property type="entry name" value="Peptidase_S41"/>
    <property type="match status" value="1"/>
</dbReference>
<protein>
    <submittedName>
        <fullName evidence="3">Peptidase S41-like protein</fullName>
    </submittedName>
</protein>
<feature type="domain" description="Tail specific protease" evidence="2">
    <location>
        <begin position="223"/>
        <end position="419"/>
    </location>
</feature>
<dbReference type="Pfam" id="PF11918">
    <property type="entry name" value="Peptidase_S41_N"/>
    <property type="match status" value="1"/>
</dbReference>
<evidence type="ECO:0000313" key="4">
    <source>
        <dbReference type="Proteomes" id="UP000269669"/>
    </source>
</evidence>
<dbReference type="PANTHER" id="PTHR11261">
    <property type="entry name" value="INTERPHOTORECEPTOR RETINOID-BINDING PROTEIN"/>
    <property type="match status" value="1"/>
</dbReference>
<keyword evidence="4" id="KW-1185">Reference proteome</keyword>
<reference evidence="3 4" key="1">
    <citation type="submission" date="2018-12" db="EMBL/GenBank/DDBJ databases">
        <title>Sequencing of bacterial isolates from soil warming experiment in Harvard Forest, Massachusetts, USA.</title>
        <authorList>
            <person name="Deangelis K."/>
        </authorList>
    </citation>
    <scope>NUCLEOTIDE SEQUENCE [LARGE SCALE GENOMIC DNA]</scope>
    <source>
        <strain evidence="3 4">EB153</strain>
    </source>
</reference>
<dbReference type="RefSeq" id="WP_185827135.1">
    <property type="nucleotide sequence ID" value="NZ_RSDW01000001.1"/>
</dbReference>
<dbReference type="InterPro" id="IPR005151">
    <property type="entry name" value="Tail-specific_protease"/>
</dbReference>
<organism evidence="3 4">
    <name type="scientific">Edaphobacter aggregans</name>
    <dbReference type="NCBI Taxonomy" id="570835"/>
    <lineage>
        <taxon>Bacteria</taxon>
        <taxon>Pseudomonadati</taxon>
        <taxon>Acidobacteriota</taxon>
        <taxon>Terriglobia</taxon>
        <taxon>Terriglobales</taxon>
        <taxon>Acidobacteriaceae</taxon>
        <taxon>Edaphobacter</taxon>
    </lineage>
</organism>
<evidence type="ECO:0000259" key="2">
    <source>
        <dbReference type="SMART" id="SM00245"/>
    </source>
</evidence>
<feature type="signal peptide" evidence="1">
    <location>
        <begin position="1"/>
        <end position="26"/>
    </location>
</feature>
<evidence type="ECO:0000256" key="1">
    <source>
        <dbReference type="SAM" id="SignalP"/>
    </source>
</evidence>
<feature type="chain" id="PRO_5019488300" evidence="1">
    <location>
        <begin position="27"/>
        <end position="443"/>
    </location>
</feature>
<dbReference type="GO" id="GO:0008236">
    <property type="term" value="F:serine-type peptidase activity"/>
    <property type="evidence" value="ECO:0007669"/>
    <property type="project" value="InterPro"/>
</dbReference>
<dbReference type="EMBL" id="RSDW01000001">
    <property type="protein sequence ID" value="RSL17034.1"/>
    <property type="molecule type" value="Genomic_DNA"/>
</dbReference>
<dbReference type="Gene3D" id="3.30.750.44">
    <property type="match status" value="1"/>
</dbReference>
<proteinExistence type="predicted"/>
<dbReference type="Gene3D" id="3.90.226.10">
    <property type="entry name" value="2-enoyl-CoA Hydratase, Chain A, domain 1"/>
    <property type="match status" value="1"/>
</dbReference>
<dbReference type="SUPFAM" id="SSF52096">
    <property type="entry name" value="ClpP/crotonase"/>
    <property type="match status" value="1"/>
</dbReference>
<evidence type="ECO:0000313" key="3">
    <source>
        <dbReference type="EMBL" id="RSL17034.1"/>
    </source>
</evidence>
<gene>
    <name evidence="3" type="ORF">EDE15_2562</name>
</gene>
<sequence length="443" mass="48161">MTAGKTTQVLYKLFVFFLISAGCALAQVTIPDTPAGHTLQAWLDAFNSGDRAKVEAYVTSTDPSNSVDGMLSFRSQTGGFDLLSIESSDPLHIRFRVKEKGGTTTALGNLIVKSGQPPTVATFGLRALPPGAVVENVKIDAAMRKKVVDGIETNLNEYYVEPTVAQQMVDAMKLHAAKGDYDNISDGDELAMRLTKDLQDVSHDKHLRIDFTPFKTPERTGPTPEDEARFHQQMEHANCAFQKVEILPGNIGYIKFDGFMDAGFCGPTVNAAMAFIAHTDAVIFDIRQNGGGQPAMVTLIASYLFDQPKHLIDIYNRKEDSTTQNWTLSYLPGPRLSKQPVFVLTSKRTFSGAEEFAFDLKNQKRATIIGETTGGGAHPVSGHTVADYFNIGVPFAKSLDPVTKTNWEGTGVEPDVKVPAADALTTAQKLAPEKIQAGKSDKK</sequence>
<comment type="caution">
    <text evidence="3">The sequence shown here is derived from an EMBL/GenBank/DDBJ whole genome shotgun (WGS) entry which is preliminary data.</text>
</comment>
<dbReference type="CDD" id="cd07563">
    <property type="entry name" value="Peptidase_S41_IRBP"/>
    <property type="match status" value="1"/>
</dbReference>
<dbReference type="GO" id="GO:0006508">
    <property type="term" value="P:proteolysis"/>
    <property type="evidence" value="ECO:0007669"/>
    <property type="project" value="InterPro"/>
</dbReference>
<dbReference type="AlphaFoldDB" id="A0A428MJB3"/>
<dbReference type="PANTHER" id="PTHR11261:SF3">
    <property type="entry name" value="RETINOL-BINDING PROTEIN 3"/>
    <property type="match status" value="1"/>
</dbReference>
<dbReference type="SMART" id="SM00245">
    <property type="entry name" value="TSPc"/>
    <property type="match status" value="1"/>
</dbReference>
<name>A0A428MJB3_9BACT</name>
<dbReference type="Proteomes" id="UP000269669">
    <property type="component" value="Unassembled WGS sequence"/>
</dbReference>
<accession>A0A428MJB3</accession>